<organism evidence="1 2">
    <name type="scientific">Aquimarina litoralis</name>
    <dbReference type="NCBI Taxonomy" id="584605"/>
    <lineage>
        <taxon>Bacteria</taxon>
        <taxon>Pseudomonadati</taxon>
        <taxon>Bacteroidota</taxon>
        <taxon>Flavobacteriia</taxon>
        <taxon>Flavobacteriales</taxon>
        <taxon>Flavobacteriaceae</taxon>
        <taxon>Aquimarina</taxon>
    </lineage>
</organism>
<dbReference type="Pfam" id="PF12864">
    <property type="entry name" value="DUF3822"/>
    <property type="match status" value="1"/>
</dbReference>
<gene>
    <name evidence="1" type="ORF">GCM10009430_26380</name>
</gene>
<name>A0ABP3U5T9_9FLAO</name>
<dbReference type="InterPro" id="IPR024213">
    <property type="entry name" value="DUF3822"/>
</dbReference>
<evidence type="ECO:0000313" key="1">
    <source>
        <dbReference type="EMBL" id="GAA0723190.1"/>
    </source>
</evidence>
<dbReference type="Gene3D" id="3.30.420.250">
    <property type="match status" value="1"/>
</dbReference>
<evidence type="ECO:0000313" key="2">
    <source>
        <dbReference type="Proteomes" id="UP001501758"/>
    </source>
</evidence>
<accession>A0ABP3U5T9</accession>
<protein>
    <recommendedName>
        <fullName evidence="3">DUF3822 family protein</fullName>
    </recommendedName>
</protein>
<reference evidence="2" key="1">
    <citation type="journal article" date="2019" name="Int. J. Syst. Evol. Microbiol.">
        <title>The Global Catalogue of Microorganisms (GCM) 10K type strain sequencing project: providing services to taxonomists for standard genome sequencing and annotation.</title>
        <authorList>
            <consortium name="The Broad Institute Genomics Platform"/>
            <consortium name="The Broad Institute Genome Sequencing Center for Infectious Disease"/>
            <person name="Wu L."/>
            <person name="Ma J."/>
        </authorList>
    </citation>
    <scope>NUCLEOTIDE SEQUENCE [LARGE SCALE GENOMIC DNA]</scope>
    <source>
        <strain evidence="2">JCM 15974</strain>
    </source>
</reference>
<dbReference type="Proteomes" id="UP001501758">
    <property type="component" value="Unassembled WGS sequence"/>
</dbReference>
<dbReference type="RefSeq" id="WP_343912759.1">
    <property type="nucleotide sequence ID" value="NZ_BAAAGE010000002.1"/>
</dbReference>
<keyword evidence="2" id="KW-1185">Reference proteome</keyword>
<dbReference type="Gene3D" id="3.30.420.260">
    <property type="match status" value="1"/>
</dbReference>
<sequence>MTPTLQPQKSNTSGNEKHILSIQVSLNGLSFCIANSEKEIIALEQDNFGIHLSPEQVLDKIKYIFDHHPKFNKDFESIEVIYQNDLYTCVPKALFDEEQLKEYLKYNIKVLENDFIAYDELHQHDIIVVYVPYANINNFFFDTFGSFTYKHAATILVDNLLAKEKNNDTIKVYAHMNDASFDLVITSKGKLLLSNSYPYANEEDFLYYVMFAAEQLRLNPEEFELIFLGDITQTSSCYTIAYSYIRHICFGKRSNLISLSEEISTIHEHEHYLLLSHF</sequence>
<comment type="caution">
    <text evidence="1">The sequence shown here is derived from an EMBL/GenBank/DDBJ whole genome shotgun (WGS) entry which is preliminary data.</text>
</comment>
<dbReference type="EMBL" id="BAAAGE010000002">
    <property type="protein sequence ID" value="GAA0723190.1"/>
    <property type="molecule type" value="Genomic_DNA"/>
</dbReference>
<proteinExistence type="predicted"/>
<evidence type="ECO:0008006" key="3">
    <source>
        <dbReference type="Google" id="ProtNLM"/>
    </source>
</evidence>
<dbReference type="CDD" id="cd24013">
    <property type="entry name" value="ASKHA_ATPase_BT3980-like"/>
    <property type="match status" value="1"/>
</dbReference>